<keyword evidence="2" id="KW-1185">Reference proteome</keyword>
<sequence>MSIQQQLQDLSRQIADLSMQVEQSTAQSREKNRIDYTQLMKTAKQYQFTNHRASKLDAYVKATYMQILCSLLHLSDGKFEERLILITCIADSMGDLDNIRQHMIRASTLTEKDITDFIVIMKEQQLDEAFAIDALMLIGISMENGLVQSVTNLLSLLEINEESFIEICQFVNSILTKNYTSVKGFLLDKPYLKKNSKPYIRAIFKDIYINDSGTRDKKIHSLIQIIDKKITKNVVIKNAKVKIDENIIIGNLTEITLENCQIYSDKLDVVFENTKMIKLKNINLNTCKKYKQINISNVAFVEIDKLKLSDKVIYTDYPIVIKGCKNLILKNSKIVDNVVNPLNNNIRQKNYRGVINSSKLLVASFIHCEGSTKIELENNQFENNKLRTAKLTTIIN</sequence>
<evidence type="ECO:0000313" key="2">
    <source>
        <dbReference type="Proteomes" id="UP001597568"/>
    </source>
</evidence>
<dbReference type="Proteomes" id="UP001597568">
    <property type="component" value="Unassembled WGS sequence"/>
</dbReference>
<reference evidence="2" key="1">
    <citation type="journal article" date="2019" name="Int. J. Syst. Evol. Microbiol.">
        <title>The Global Catalogue of Microorganisms (GCM) 10K type strain sequencing project: providing services to taxonomists for standard genome sequencing and annotation.</title>
        <authorList>
            <consortium name="The Broad Institute Genomics Platform"/>
            <consortium name="The Broad Institute Genome Sequencing Center for Infectious Disease"/>
            <person name="Wu L."/>
            <person name="Ma J."/>
        </authorList>
    </citation>
    <scope>NUCLEOTIDE SEQUENCE [LARGE SCALE GENOMIC DNA]</scope>
    <source>
        <strain evidence="2">KCTC 33522</strain>
    </source>
</reference>
<proteinExistence type="predicted"/>
<dbReference type="RefSeq" id="WP_380147471.1">
    <property type="nucleotide sequence ID" value="NZ_JBHUOR010000040.1"/>
</dbReference>
<protein>
    <submittedName>
        <fullName evidence="1">Uncharacterized protein</fullName>
    </submittedName>
</protein>
<evidence type="ECO:0000313" key="1">
    <source>
        <dbReference type="EMBL" id="MFD2868414.1"/>
    </source>
</evidence>
<accession>A0ABW5Y093</accession>
<comment type="caution">
    <text evidence="1">The sequence shown here is derived from an EMBL/GenBank/DDBJ whole genome shotgun (WGS) entry which is preliminary data.</text>
</comment>
<gene>
    <name evidence="1" type="ORF">ACFSY7_07870</name>
</gene>
<organism evidence="1 2">
    <name type="scientific">Kurthia populi</name>
    <dbReference type="NCBI Taxonomy" id="1562132"/>
    <lineage>
        <taxon>Bacteria</taxon>
        <taxon>Bacillati</taxon>
        <taxon>Bacillota</taxon>
        <taxon>Bacilli</taxon>
        <taxon>Bacillales</taxon>
        <taxon>Caryophanaceae</taxon>
        <taxon>Kurthia</taxon>
    </lineage>
</organism>
<name>A0ABW5Y093_9BACL</name>
<dbReference type="EMBL" id="JBHUOR010000040">
    <property type="protein sequence ID" value="MFD2868414.1"/>
    <property type="molecule type" value="Genomic_DNA"/>
</dbReference>